<evidence type="ECO:0000313" key="1">
    <source>
        <dbReference type="Proteomes" id="UP000694844"/>
    </source>
</evidence>
<sequence>MDIKITLFFFTAGILSFGHGTLLGYTELEKINTLATRHLMGAVADGLNNLSWRTKTTNIICNDEVNRIRKYVCSKCAATPVVPPMSVIQQNLNRPLPIILNLFFDVLDALTPSWMVEQVGNRKYMMEEDFLRVADNLKAATSPDLGTPLEESVRISREIDEKVGNVSLNFRSGGFAGRRKRQSTITMVRSCSDCANLDGMTTEDYINIVCGTTTMRSIQSVMDFVDKYRLIFNTTFGSGDPVIEEVEFDEKTVMYQFSPFLFEAMIKTYRYRIEDSVLSQTMTPISLKFHNLNETAIFIADEILKKHVYDPVPGFGFA</sequence>
<reference evidence="2" key="1">
    <citation type="submission" date="2025-08" db="UniProtKB">
        <authorList>
            <consortium name="RefSeq"/>
        </authorList>
    </citation>
    <scope>IDENTIFICATION</scope>
    <source>
        <tissue evidence="2">Whole sample</tissue>
    </source>
</reference>
<evidence type="ECO:0000313" key="2">
    <source>
        <dbReference type="RefSeq" id="XP_022316160.1"/>
    </source>
</evidence>
<proteinExistence type="predicted"/>
<dbReference type="KEGG" id="cvn:111119884"/>
<dbReference type="RefSeq" id="XP_022316160.1">
    <property type="nucleotide sequence ID" value="XM_022460452.1"/>
</dbReference>
<name>A0A8B8CK78_CRAVI</name>
<dbReference type="OrthoDB" id="10390329at2759"/>
<keyword evidence="1" id="KW-1185">Reference proteome</keyword>
<organism evidence="1 2">
    <name type="scientific">Crassostrea virginica</name>
    <name type="common">Eastern oyster</name>
    <dbReference type="NCBI Taxonomy" id="6565"/>
    <lineage>
        <taxon>Eukaryota</taxon>
        <taxon>Metazoa</taxon>
        <taxon>Spiralia</taxon>
        <taxon>Lophotrochozoa</taxon>
        <taxon>Mollusca</taxon>
        <taxon>Bivalvia</taxon>
        <taxon>Autobranchia</taxon>
        <taxon>Pteriomorphia</taxon>
        <taxon>Ostreida</taxon>
        <taxon>Ostreoidea</taxon>
        <taxon>Ostreidae</taxon>
        <taxon>Crassostrea</taxon>
    </lineage>
</organism>
<protein>
    <submittedName>
        <fullName evidence="2">Uncharacterized protein LOC111119884</fullName>
    </submittedName>
</protein>
<gene>
    <name evidence="2" type="primary">LOC111119884</name>
</gene>
<dbReference type="GeneID" id="111119884"/>
<dbReference type="Proteomes" id="UP000694844">
    <property type="component" value="Chromosome 2"/>
</dbReference>
<dbReference type="AlphaFoldDB" id="A0A8B8CK78"/>
<accession>A0A8B8CK78</accession>